<evidence type="ECO:0000313" key="3">
    <source>
        <dbReference type="Proteomes" id="UP000602198"/>
    </source>
</evidence>
<keyword evidence="3" id="KW-1185">Reference proteome</keyword>
<dbReference type="Proteomes" id="UP000602198">
    <property type="component" value="Unassembled WGS sequence"/>
</dbReference>
<name>A0ABS1M0M4_9NOCA</name>
<gene>
    <name evidence="2" type="ORF">JK358_06670</name>
</gene>
<dbReference type="PROSITE" id="PS51186">
    <property type="entry name" value="GNAT"/>
    <property type="match status" value="1"/>
</dbReference>
<comment type="caution">
    <text evidence="2">The sequence shown here is derived from an EMBL/GenBank/DDBJ whole genome shotgun (WGS) entry which is preliminary data.</text>
</comment>
<proteinExistence type="predicted"/>
<dbReference type="Pfam" id="PF13302">
    <property type="entry name" value="Acetyltransf_3"/>
    <property type="match status" value="1"/>
</dbReference>
<protein>
    <submittedName>
        <fullName evidence="2">GNAT family N-acetyltransferase</fullName>
    </submittedName>
</protein>
<reference evidence="2 3" key="1">
    <citation type="submission" date="2021-01" db="EMBL/GenBank/DDBJ databases">
        <title>WGS of actinomycetes isolated from Thailand.</title>
        <authorList>
            <person name="Thawai C."/>
        </authorList>
    </citation>
    <scope>NUCLEOTIDE SEQUENCE [LARGE SCALE GENOMIC DNA]</scope>
    <source>
        <strain evidence="2 3">LPG 2</strain>
    </source>
</reference>
<organism evidence="2 3">
    <name type="scientific">Nocardia acididurans</name>
    <dbReference type="NCBI Taxonomy" id="2802282"/>
    <lineage>
        <taxon>Bacteria</taxon>
        <taxon>Bacillati</taxon>
        <taxon>Actinomycetota</taxon>
        <taxon>Actinomycetes</taxon>
        <taxon>Mycobacteriales</taxon>
        <taxon>Nocardiaceae</taxon>
        <taxon>Nocardia</taxon>
    </lineage>
</organism>
<dbReference type="InterPro" id="IPR051908">
    <property type="entry name" value="Ribosomal_N-acetyltransferase"/>
</dbReference>
<sequence length="416" mass="45486">MPRQAAVTRAGLGRVHLGPVSVDGHKVILRNTRLSDFERWREIRLQDREFIEPFWTTSALSWDERHTRAWWIREYLRQRHARAMFRALPLSVIVDGEFSGQCNLTPIDAHHRSAELGIWVDSRHAGHGVGAVAGALIGDYAFDRLGLHRITAPVCVGNRAARHQVKLAGMSHEATMIRAISVNGERRDHELWAVTADQRPPAGYLQALIAAGVGARVLPEAHAPMSTRLAEHWHDAVAASPVAVVAVIAWYYLGTPLRGHSGHAARTLPARIEAHDREHGRVTLRNRTSRLRFRLTGRVVYEALAAGEPIGRIGLDCRRPNLGLAVDLDTDPARRAAATAALRLLVDHALGDLGIERLEAVVDPAPDRLAPLLAGAGMHPEGVLTGARIDCAGAFHDLAVWGATGADRRARPLPDG</sequence>
<accession>A0ABS1M0M4</accession>
<dbReference type="RefSeq" id="WP_201944887.1">
    <property type="nucleotide sequence ID" value="NZ_JAERRJ010000002.1"/>
</dbReference>
<evidence type="ECO:0000313" key="2">
    <source>
        <dbReference type="EMBL" id="MBL1074075.1"/>
    </source>
</evidence>
<feature type="domain" description="N-acetyltransferase" evidence="1">
    <location>
        <begin position="27"/>
        <end position="201"/>
    </location>
</feature>
<dbReference type="SUPFAM" id="SSF55729">
    <property type="entry name" value="Acyl-CoA N-acyltransferases (Nat)"/>
    <property type="match status" value="2"/>
</dbReference>
<dbReference type="PANTHER" id="PTHR43441">
    <property type="entry name" value="RIBOSOMAL-PROTEIN-SERINE ACETYLTRANSFERASE"/>
    <property type="match status" value="1"/>
</dbReference>
<evidence type="ECO:0000259" key="1">
    <source>
        <dbReference type="PROSITE" id="PS51186"/>
    </source>
</evidence>
<dbReference type="InterPro" id="IPR016181">
    <property type="entry name" value="Acyl_CoA_acyltransferase"/>
</dbReference>
<dbReference type="InterPro" id="IPR000182">
    <property type="entry name" value="GNAT_dom"/>
</dbReference>
<dbReference type="PANTHER" id="PTHR43441:SF10">
    <property type="entry name" value="ACETYLTRANSFERASE"/>
    <property type="match status" value="1"/>
</dbReference>
<dbReference type="Gene3D" id="3.40.630.30">
    <property type="match status" value="2"/>
</dbReference>
<dbReference type="EMBL" id="JAERRJ010000002">
    <property type="protein sequence ID" value="MBL1074075.1"/>
    <property type="molecule type" value="Genomic_DNA"/>
</dbReference>